<proteinExistence type="inferred from homology"/>
<dbReference type="EMBL" id="WHWB01034670">
    <property type="protein sequence ID" value="KAJ7406263.1"/>
    <property type="molecule type" value="Genomic_DNA"/>
</dbReference>
<evidence type="ECO:0000256" key="1">
    <source>
        <dbReference type="ARBA" id="ARBA00004141"/>
    </source>
</evidence>
<feature type="transmembrane region" description="Helical" evidence="8">
    <location>
        <begin position="594"/>
        <end position="615"/>
    </location>
</feature>
<dbReference type="InterPro" id="IPR008564">
    <property type="entry name" value="TVP23-like"/>
</dbReference>
<evidence type="ECO:0000256" key="6">
    <source>
        <dbReference type="PROSITE-ProRule" id="PRU00221"/>
    </source>
</evidence>
<evidence type="ECO:0000256" key="2">
    <source>
        <dbReference type="ARBA" id="ARBA00005467"/>
    </source>
</evidence>
<dbReference type="InterPro" id="IPR051075">
    <property type="entry name" value="SCF_subunit_WD-repeat"/>
</dbReference>
<dbReference type="CDD" id="cd00200">
    <property type="entry name" value="WD40"/>
    <property type="match status" value="1"/>
</dbReference>
<dbReference type="PROSITE" id="PS50082">
    <property type="entry name" value="WD_REPEATS_2"/>
    <property type="match status" value="3"/>
</dbReference>
<feature type="transmembrane region" description="Helical" evidence="8">
    <location>
        <begin position="621"/>
        <end position="640"/>
    </location>
</feature>
<feature type="repeat" description="WD" evidence="6">
    <location>
        <begin position="332"/>
        <end position="363"/>
    </location>
</feature>
<evidence type="ECO:0000313" key="10">
    <source>
        <dbReference type="Proteomes" id="UP001145742"/>
    </source>
</evidence>
<dbReference type="Pfam" id="PF05832">
    <property type="entry name" value="DUF846"/>
    <property type="match status" value="1"/>
</dbReference>
<feature type="region of interest" description="Disordered" evidence="7">
    <location>
        <begin position="464"/>
        <end position="527"/>
    </location>
</feature>
<dbReference type="PROSITE" id="PS50294">
    <property type="entry name" value="WD_REPEATS_REGION"/>
    <property type="match status" value="2"/>
</dbReference>
<evidence type="ECO:0000256" key="7">
    <source>
        <dbReference type="SAM" id="MobiDB-lite"/>
    </source>
</evidence>
<evidence type="ECO:0000256" key="3">
    <source>
        <dbReference type="ARBA" id="ARBA00022692"/>
    </source>
</evidence>
<dbReference type="InterPro" id="IPR001680">
    <property type="entry name" value="WD40_rpt"/>
</dbReference>
<dbReference type="Gene3D" id="2.130.10.10">
    <property type="entry name" value="YVTN repeat-like/Quinoprotein amine dehydrogenase"/>
    <property type="match status" value="1"/>
</dbReference>
<comment type="subcellular location">
    <subcellularLocation>
        <location evidence="1">Membrane</location>
        <topology evidence="1">Multi-pass membrane protein</topology>
    </subcellularLocation>
</comment>
<feature type="compositionally biased region" description="Basic and acidic residues" evidence="7">
    <location>
        <begin position="557"/>
        <end position="577"/>
    </location>
</feature>
<keyword evidence="10" id="KW-1185">Reference proteome</keyword>
<keyword evidence="4 8" id="KW-1133">Transmembrane helix</keyword>
<accession>A0ABQ9CNQ1</accession>
<feature type="compositionally biased region" description="Basic and acidic residues" evidence="7">
    <location>
        <begin position="510"/>
        <end position="524"/>
    </location>
</feature>
<name>A0ABQ9CNQ1_9PASS</name>
<gene>
    <name evidence="9" type="ORF">WISP_134873</name>
</gene>
<dbReference type="Proteomes" id="UP001145742">
    <property type="component" value="Unassembled WGS sequence"/>
</dbReference>
<dbReference type="PANTHER" id="PTHR19872:SF7">
    <property type="entry name" value="F-BOX AND WD REPEAT DOMAIN CONTAINING PROTEIN 10B-RELATED"/>
    <property type="match status" value="1"/>
</dbReference>
<organism evidence="9 10">
    <name type="scientific">Willisornis vidua</name>
    <name type="common">Xingu scale-backed antbird</name>
    <dbReference type="NCBI Taxonomy" id="1566151"/>
    <lineage>
        <taxon>Eukaryota</taxon>
        <taxon>Metazoa</taxon>
        <taxon>Chordata</taxon>
        <taxon>Craniata</taxon>
        <taxon>Vertebrata</taxon>
        <taxon>Euteleostomi</taxon>
        <taxon>Archelosauria</taxon>
        <taxon>Archosauria</taxon>
        <taxon>Dinosauria</taxon>
        <taxon>Saurischia</taxon>
        <taxon>Theropoda</taxon>
        <taxon>Coelurosauria</taxon>
        <taxon>Aves</taxon>
        <taxon>Neognathae</taxon>
        <taxon>Neoaves</taxon>
        <taxon>Telluraves</taxon>
        <taxon>Australaves</taxon>
        <taxon>Passeriformes</taxon>
        <taxon>Thamnophilidae</taxon>
        <taxon>Willisornis</taxon>
    </lineage>
</organism>
<feature type="region of interest" description="Disordered" evidence="7">
    <location>
        <begin position="548"/>
        <end position="584"/>
    </location>
</feature>
<evidence type="ECO:0000256" key="8">
    <source>
        <dbReference type="SAM" id="Phobius"/>
    </source>
</evidence>
<dbReference type="SMART" id="SM00320">
    <property type="entry name" value="WD40"/>
    <property type="match status" value="5"/>
</dbReference>
<comment type="caution">
    <text evidence="9">The sequence shown here is derived from an EMBL/GenBank/DDBJ whole genome shotgun (WGS) entry which is preliminary data.</text>
</comment>
<sequence>MVEEVQRRFSLVTSDAMLATNDPRMVIVGHRLIVADSKMVPVDPTLAAVRVMLVMIDPHMVVVDGSHWAFLAGEVKRERECRMSVQKDFLYLKELCPRKTISNYAKRVTVQIPQLNEEGDVSEDKDTNQKQKSKTEEVTLHAAYQNLKTDTIKLEERNVFCGTYNTHVLMEQSDERRIIHYSGGNLVAVASANKRVKLLGVPGVKEVPPLLYGQAGSIRALYLSEEKGLLLTASSDLSIRCWNIHSGACLKIFNGHYGTITCLDLHNKQFVSGAGDGMVKVWSLKSGHCLNTLMHNSAVWAVKMDGAHVVSGCEKGLVKVWCADTGALIKTLEKHQGPVNCLSFDQWHLVTGSSDGFVLGWSMLGNLRRHLIAFFHPKAVLSVEFLYLRVISGCADGKIRVFNFLTGTCLKVLVVNSTGDPVSSLCVAENRMVINSPSRLWMFLFKDVTWDYSLAADREIKVKEEEKKTKRKSSRSSPQRQKTKTQPPKGHGTSKNGKPEHAPSLPAPAHPEEAEPTLQREQRQDSSYSMSPNKFLLTISTLQNTCKPARVSTSTEHSAKAREAQECPHEHQQHCPEKVSAQGSKTSSEAESRIFWLGLITCPMIWVIFAFSALFSFKVKWLAVVVMGVVLQGANLYGYIRCKVGSRKTLTSMATSYLGKQFLRQTVATEDQTAS</sequence>
<feature type="repeat" description="WD" evidence="6">
    <location>
        <begin position="253"/>
        <end position="292"/>
    </location>
</feature>
<keyword evidence="5 8" id="KW-0472">Membrane</keyword>
<dbReference type="PANTHER" id="PTHR19872">
    <property type="entry name" value="UBIQUITIN LIGASE SPECIFICITY FACTOR/HREP PROTEIN"/>
    <property type="match status" value="1"/>
</dbReference>
<keyword evidence="6" id="KW-0853">WD repeat</keyword>
<evidence type="ECO:0000256" key="5">
    <source>
        <dbReference type="ARBA" id="ARBA00023136"/>
    </source>
</evidence>
<comment type="similarity">
    <text evidence="2">Belongs to the TVP23 family.</text>
</comment>
<dbReference type="InterPro" id="IPR036322">
    <property type="entry name" value="WD40_repeat_dom_sf"/>
</dbReference>
<dbReference type="Pfam" id="PF00400">
    <property type="entry name" value="WD40"/>
    <property type="match status" value="3"/>
</dbReference>
<feature type="repeat" description="WD" evidence="6">
    <location>
        <begin position="211"/>
        <end position="252"/>
    </location>
</feature>
<dbReference type="SUPFAM" id="SSF50978">
    <property type="entry name" value="WD40 repeat-like"/>
    <property type="match status" value="1"/>
</dbReference>
<reference evidence="9" key="1">
    <citation type="submission" date="2019-10" db="EMBL/GenBank/DDBJ databases">
        <authorList>
            <person name="Soares A.E.R."/>
            <person name="Aleixo A."/>
            <person name="Schneider P."/>
            <person name="Miyaki C.Y."/>
            <person name="Schneider M.P."/>
            <person name="Mello C."/>
            <person name="Vasconcelos A.T.R."/>
        </authorList>
    </citation>
    <scope>NUCLEOTIDE SEQUENCE</scope>
    <source>
        <tissue evidence="9">Muscle</tissue>
    </source>
</reference>
<evidence type="ECO:0000256" key="4">
    <source>
        <dbReference type="ARBA" id="ARBA00022989"/>
    </source>
</evidence>
<protein>
    <submittedName>
        <fullName evidence="9">F-box/WD repeat-containing protein 10</fullName>
    </submittedName>
</protein>
<keyword evidence="3 8" id="KW-0812">Transmembrane</keyword>
<evidence type="ECO:0000313" key="9">
    <source>
        <dbReference type="EMBL" id="KAJ7406263.1"/>
    </source>
</evidence>
<dbReference type="InterPro" id="IPR015943">
    <property type="entry name" value="WD40/YVTN_repeat-like_dom_sf"/>
</dbReference>